<dbReference type="SUPFAM" id="SSF140453">
    <property type="entry name" value="EsxAB dimer-like"/>
    <property type="match status" value="1"/>
</dbReference>
<dbReference type="InParanoid" id="G4YQN9"/>
<evidence type="ECO:0000313" key="2">
    <source>
        <dbReference type="Proteomes" id="UP000002640"/>
    </source>
</evidence>
<accession>G4YQN9</accession>
<organism evidence="1 2">
    <name type="scientific">Phytophthora sojae (strain P6497)</name>
    <name type="common">Soybean stem and root rot agent</name>
    <name type="synonym">Phytophthora megasperma f. sp. glycines</name>
    <dbReference type="NCBI Taxonomy" id="1094619"/>
    <lineage>
        <taxon>Eukaryota</taxon>
        <taxon>Sar</taxon>
        <taxon>Stramenopiles</taxon>
        <taxon>Oomycota</taxon>
        <taxon>Peronosporomycetes</taxon>
        <taxon>Peronosporales</taxon>
        <taxon>Peronosporaceae</taxon>
        <taxon>Phytophthora</taxon>
    </lineage>
</organism>
<gene>
    <name evidence="1" type="ORF">PHYSODRAFT_323704</name>
</gene>
<dbReference type="InterPro" id="IPR036689">
    <property type="entry name" value="ESAT-6-like_sf"/>
</dbReference>
<dbReference type="EMBL" id="JH159151">
    <property type="protein sequence ID" value="EGZ30303.1"/>
    <property type="molecule type" value="Genomic_DNA"/>
</dbReference>
<dbReference type="KEGG" id="psoj:PHYSODRAFT_323704"/>
<dbReference type="AlphaFoldDB" id="G4YQN9"/>
<sequence length="157" mass="16234">MYGHGQNLRHLGHGSCSFRNLPSNPQVTTIMQSFAQFLKPTAVLLALTAGLLDTSVAQNAASQLAELSSTVASNAAVTASLATDVSNAIAPFGDSFSGQAQQALQQILSLADANAAANNELNAALQSLLDAAQSFASADDNAASIFNGRKLRTEQDK</sequence>
<dbReference type="RefSeq" id="XP_009517578.1">
    <property type="nucleotide sequence ID" value="XM_009519283.1"/>
</dbReference>
<dbReference type="GeneID" id="20644999"/>
<evidence type="ECO:0000313" key="1">
    <source>
        <dbReference type="EMBL" id="EGZ30303.1"/>
    </source>
</evidence>
<reference evidence="1 2" key="1">
    <citation type="journal article" date="2006" name="Science">
        <title>Phytophthora genome sequences uncover evolutionary origins and mechanisms of pathogenesis.</title>
        <authorList>
            <person name="Tyler B.M."/>
            <person name="Tripathy S."/>
            <person name="Zhang X."/>
            <person name="Dehal P."/>
            <person name="Jiang R.H."/>
            <person name="Aerts A."/>
            <person name="Arredondo F.D."/>
            <person name="Baxter L."/>
            <person name="Bensasson D."/>
            <person name="Beynon J.L."/>
            <person name="Chapman J."/>
            <person name="Damasceno C.M."/>
            <person name="Dorrance A.E."/>
            <person name="Dou D."/>
            <person name="Dickerman A.W."/>
            <person name="Dubchak I.L."/>
            <person name="Garbelotto M."/>
            <person name="Gijzen M."/>
            <person name="Gordon S.G."/>
            <person name="Govers F."/>
            <person name="Grunwald N.J."/>
            <person name="Huang W."/>
            <person name="Ivors K.L."/>
            <person name="Jones R.W."/>
            <person name="Kamoun S."/>
            <person name="Krampis K."/>
            <person name="Lamour K.H."/>
            <person name="Lee M.K."/>
            <person name="McDonald W.H."/>
            <person name="Medina M."/>
            <person name="Meijer H.J."/>
            <person name="Nordberg E.K."/>
            <person name="Maclean D.J."/>
            <person name="Ospina-Giraldo M.D."/>
            <person name="Morris P.F."/>
            <person name="Phuntumart V."/>
            <person name="Putnam N.H."/>
            <person name="Rash S."/>
            <person name="Rose J.K."/>
            <person name="Sakihama Y."/>
            <person name="Salamov A.A."/>
            <person name="Savidor A."/>
            <person name="Scheuring C.F."/>
            <person name="Smith B.M."/>
            <person name="Sobral B.W."/>
            <person name="Terry A."/>
            <person name="Torto-Alalibo T.A."/>
            <person name="Win J."/>
            <person name="Xu Z."/>
            <person name="Zhang H."/>
            <person name="Grigoriev I.V."/>
            <person name="Rokhsar D.S."/>
            <person name="Boore J.L."/>
        </authorList>
    </citation>
    <scope>NUCLEOTIDE SEQUENCE [LARGE SCALE GENOMIC DNA]</scope>
    <source>
        <strain evidence="1 2">P6497</strain>
    </source>
</reference>
<proteinExistence type="predicted"/>
<name>G4YQN9_PHYSP</name>
<keyword evidence="2" id="KW-1185">Reference proteome</keyword>
<dbReference type="OMA" id="CQQRRRT"/>
<protein>
    <submittedName>
        <fullName evidence="1">Uncharacterized protein</fullName>
    </submittedName>
</protein>
<dbReference type="Proteomes" id="UP000002640">
    <property type="component" value="Unassembled WGS sequence"/>
</dbReference>